<feature type="domain" description="Ig-like" evidence="7">
    <location>
        <begin position="708"/>
        <end position="788"/>
    </location>
</feature>
<feature type="compositionally biased region" description="Low complexity" evidence="4">
    <location>
        <begin position="964"/>
        <end position="975"/>
    </location>
</feature>
<keyword evidence="3" id="KW-0393">Immunoglobulin domain</keyword>
<feature type="domain" description="Ig-like" evidence="7">
    <location>
        <begin position="616"/>
        <end position="690"/>
    </location>
</feature>
<feature type="transmembrane region" description="Helical" evidence="5">
    <location>
        <begin position="988"/>
        <end position="1013"/>
    </location>
</feature>
<keyword evidence="9" id="KW-1185">Reference proteome</keyword>
<feature type="domain" description="Ig-like" evidence="7">
    <location>
        <begin position="894"/>
        <end position="971"/>
    </location>
</feature>
<comment type="caution">
    <text evidence="8">The sequence shown here is derived from an EMBL/GenBank/DDBJ whole genome shotgun (WGS) entry which is preliminary data.</text>
</comment>
<feature type="region of interest" description="Disordered" evidence="4">
    <location>
        <begin position="1057"/>
        <end position="1102"/>
    </location>
</feature>
<dbReference type="InterPro" id="IPR003599">
    <property type="entry name" value="Ig_sub"/>
</dbReference>
<evidence type="ECO:0000256" key="5">
    <source>
        <dbReference type="SAM" id="Phobius"/>
    </source>
</evidence>
<evidence type="ECO:0000256" key="1">
    <source>
        <dbReference type="ARBA" id="ARBA00022729"/>
    </source>
</evidence>
<name>A0AAW1DZC4_ZOAVI</name>
<dbReference type="GO" id="GO:0009897">
    <property type="term" value="C:external side of plasma membrane"/>
    <property type="evidence" value="ECO:0007669"/>
    <property type="project" value="TreeGrafter"/>
</dbReference>
<dbReference type="PROSITE" id="PS50835">
    <property type="entry name" value="IG_LIKE"/>
    <property type="match status" value="10"/>
</dbReference>
<feature type="region of interest" description="Disordered" evidence="4">
    <location>
        <begin position="944"/>
        <end position="975"/>
    </location>
</feature>
<dbReference type="InterPro" id="IPR007110">
    <property type="entry name" value="Ig-like_dom"/>
</dbReference>
<dbReference type="PANTHER" id="PTHR11481">
    <property type="entry name" value="IMMUNOGLOBULIN FC RECEPTOR"/>
    <property type="match status" value="1"/>
</dbReference>
<feature type="signal peptide" evidence="6">
    <location>
        <begin position="1"/>
        <end position="17"/>
    </location>
</feature>
<dbReference type="GO" id="GO:0007166">
    <property type="term" value="P:cell surface receptor signaling pathway"/>
    <property type="evidence" value="ECO:0007669"/>
    <property type="project" value="TreeGrafter"/>
</dbReference>
<protein>
    <recommendedName>
        <fullName evidence="7">Ig-like domain-containing protein</fullName>
    </recommendedName>
</protein>
<evidence type="ECO:0000256" key="2">
    <source>
        <dbReference type="ARBA" id="ARBA00023157"/>
    </source>
</evidence>
<dbReference type="InterPro" id="IPR013783">
    <property type="entry name" value="Ig-like_fold"/>
</dbReference>
<feature type="domain" description="Ig-like" evidence="7">
    <location>
        <begin position="241"/>
        <end position="322"/>
    </location>
</feature>
<feature type="domain" description="Ig-like" evidence="7">
    <location>
        <begin position="340"/>
        <end position="414"/>
    </location>
</feature>
<feature type="domain" description="Ig-like" evidence="7">
    <location>
        <begin position="150"/>
        <end position="231"/>
    </location>
</feature>
<dbReference type="Gene3D" id="2.60.40.10">
    <property type="entry name" value="Immunoglobulins"/>
    <property type="match status" value="10"/>
</dbReference>
<dbReference type="AlphaFoldDB" id="A0AAW1DZC4"/>
<feature type="domain" description="Ig-like" evidence="7">
    <location>
        <begin position="804"/>
        <end position="885"/>
    </location>
</feature>
<keyword evidence="1 6" id="KW-0732">Signal</keyword>
<feature type="domain" description="Ig-like" evidence="7">
    <location>
        <begin position="427"/>
        <end position="507"/>
    </location>
</feature>
<accession>A0AAW1DZC4</accession>
<evidence type="ECO:0000256" key="3">
    <source>
        <dbReference type="ARBA" id="ARBA00023319"/>
    </source>
</evidence>
<dbReference type="GO" id="GO:0004888">
    <property type="term" value="F:transmembrane signaling receptor activity"/>
    <property type="evidence" value="ECO:0007669"/>
    <property type="project" value="TreeGrafter"/>
</dbReference>
<evidence type="ECO:0000256" key="4">
    <source>
        <dbReference type="SAM" id="MobiDB-lite"/>
    </source>
</evidence>
<dbReference type="SUPFAM" id="SSF48726">
    <property type="entry name" value="Immunoglobulin"/>
    <property type="match status" value="8"/>
</dbReference>
<organism evidence="8 9">
    <name type="scientific">Zoarces viviparus</name>
    <name type="common">Viviparous eelpout</name>
    <name type="synonym">Blennius viviparus</name>
    <dbReference type="NCBI Taxonomy" id="48416"/>
    <lineage>
        <taxon>Eukaryota</taxon>
        <taxon>Metazoa</taxon>
        <taxon>Chordata</taxon>
        <taxon>Craniata</taxon>
        <taxon>Vertebrata</taxon>
        <taxon>Euteleostomi</taxon>
        <taxon>Actinopterygii</taxon>
        <taxon>Neopterygii</taxon>
        <taxon>Teleostei</taxon>
        <taxon>Neoteleostei</taxon>
        <taxon>Acanthomorphata</taxon>
        <taxon>Eupercaria</taxon>
        <taxon>Perciformes</taxon>
        <taxon>Cottioidei</taxon>
        <taxon>Zoarcales</taxon>
        <taxon>Zoarcidae</taxon>
        <taxon>Zoarcinae</taxon>
        <taxon>Zoarces</taxon>
    </lineage>
</organism>
<dbReference type="CDD" id="cd00096">
    <property type="entry name" value="Ig"/>
    <property type="match status" value="4"/>
</dbReference>
<feature type="compositionally biased region" description="Polar residues" evidence="4">
    <location>
        <begin position="1066"/>
        <end position="1089"/>
    </location>
</feature>
<dbReference type="PROSITE" id="PS00290">
    <property type="entry name" value="IG_MHC"/>
    <property type="match status" value="1"/>
</dbReference>
<evidence type="ECO:0000256" key="6">
    <source>
        <dbReference type="SAM" id="SignalP"/>
    </source>
</evidence>
<dbReference type="EMBL" id="JBCEZU010000586">
    <property type="protein sequence ID" value="KAK9515303.1"/>
    <property type="molecule type" value="Genomic_DNA"/>
</dbReference>
<dbReference type="InterPro" id="IPR003006">
    <property type="entry name" value="Ig/MHC_CS"/>
</dbReference>
<feature type="compositionally biased region" description="Polar residues" evidence="4">
    <location>
        <begin position="948"/>
        <end position="963"/>
    </location>
</feature>
<evidence type="ECO:0000313" key="9">
    <source>
        <dbReference type="Proteomes" id="UP001488805"/>
    </source>
</evidence>
<sequence>MWLLKVFSVIYFTACAAQDPYNVSTMSGYVSPTSPLPTTAEPTTIYEPPVPSLQLQSEWLDVFPSEKVELNCSVTGSSDWTFTWYRNAQQLQESDPNVSLSPEGSKLTITAATQTYSGSYSCKAHHKTKSVTTKSSNSVKLTVSANKPKPTLTRGSNFDKMFPGESVTFTCKVDVASGWVYLWYHKGTDEIAAHSNNTYTIASIDHPNSGQYHCKAKRGKDPFYTEESDATVLQVSDPPQPSLELLSFWPDVFENETVEFRCEVHSTDWTFTWYRNQKELEEELQEDMYLEENDSLLNVTVVTQAYVGGYACKAHLKSRGVSSGFSNTVIVTLYENVPKPTMNKVPGFNPMYVGETMNLNCNVDVSSGWKYQWYKDGIELGATNETNSIHLAPSDRGKYWCKATRGEIISTDFSEEIQQDVLEIPIPSLKLNTSWLHVFPTESVKLSCGMDGSPNWIYTWYKHGQEVQADNVVSVDSNGATLFIRSASAKHVGQYNCNGHLQDRSVRSNFSTGLTLNVYDEKPRVTLTQDPKYSVMFPGEPVSFSCHVNVSFGWKYMWDKDGGPLIASGNTYSLNSVKTANSGSYACRAERGSDQPFLTDSSQAIRLEVKGNKPKPLLTQEPDVEKVYTGESVSFQCKVELSSGWRYHWYKDRTLLPNNNSSFKIHDANLSNGGTYTCMAIRDKTDKTMYNTQHSDGRILHVSEIPVPSLKLITPWLDVFPTESVKFSCGMDGTADWNYRWFKDKQPFRAAGTASFGLDAATLSISSASASHHGRYSCSGIFKSRSVTSNCSDGLSLDVYDTKPRVTLMQDPIHNLMHTGDSVSFSCHINVSSGWEYLWLKDGSPLTETGNNHTIKSVARTNTGSYQCQAKRGSDTVFSSDRSQAVRLDIEERPQANIILLTGWSEVFSTDSLVLRCGVHESQNKWNYTWFKERQPINLLPSEKHAVTPQNDPEQSQYTCQGISTSRPSYSRSSDSFKTKNLLLKRRVLLSISGCIFFGIIAVFLGCIILRVFRKPAEGEERPEEAELFLTMAQLKDRDDAPCPLVEYITDAELNASSKEADDNGTICSETTPLPITSQEDQVVTSENQDGAEKNGGLASFK</sequence>
<evidence type="ECO:0000313" key="8">
    <source>
        <dbReference type="EMBL" id="KAK9515303.1"/>
    </source>
</evidence>
<dbReference type="Proteomes" id="UP001488805">
    <property type="component" value="Unassembled WGS sequence"/>
</dbReference>
<dbReference type="Pfam" id="PF13927">
    <property type="entry name" value="Ig_3"/>
    <property type="match status" value="4"/>
</dbReference>
<dbReference type="GO" id="GO:0006955">
    <property type="term" value="P:immune response"/>
    <property type="evidence" value="ECO:0007669"/>
    <property type="project" value="TreeGrafter"/>
</dbReference>
<feature type="chain" id="PRO_5043721448" description="Ig-like domain-containing protein" evidence="6">
    <location>
        <begin position="18"/>
        <end position="1102"/>
    </location>
</feature>
<feature type="domain" description="Ig-like" evidence="7">
    <location>
        <begin position="51"/>
        <end position="142"/>
    </location>
</feature>
<keyword evidence="5" id="KW-0472">Membrane</keyword>
<dbReference type="InterPro" id="IPR050488">
    <property type="entry name" value="Ig_Fc_receptor"/>
</dbReference>
<dbReference type="SMART" id="SM00409">
    <property type="entry name" value="IG"/>
    <property type="match status" value="9"/>
</dbReference>
<gene>
    <name evidence="8" type="ORF">VZT92_025957</name>
</gene>
<evidence type="ECO:0000259" key="7">
    <source>
        <dbReference type="PROSITE" id="PS50835"/>
    </source>
</evidence>
<keyword evidence="5" id="KW-0812">Transmembrane</keyword>
<dbReference type="PANTHER" id="PTHR11481:SF112">
    <property type="entry name" value="FC RECEPTOR-LIKE PROTEIN 4-RELATED"/>
    <property type="match status" value="1"/>
</dbReference>
<dbReference type="Pfam" id="PF13895">
    <property type="entry name" value="Ig_2"/>
    <property type="match status" value="4"/>
</dbReference>
<keyword evidence="2" id="KW-1015">Disulfide bond</keyword>
<dbReference type="SMART" id="SM00408">
    <property type="entry name" value="IGc2"/>
    <property type="match status" value="9"/>
</dbReference>
<proteinExistence type="predicted"/>
<dbReference type="InterPro" id="IPR003598">
    <property type="entry name" value="Ig_sub2"/>
</dbReference>
<dbReference type="InterPro" id="IPR036179">
    <property type="entry name" value="Ig-like_dom_sf"/>
</dbReference>
<feature type="domain" description="Ig-like" evidence="7">
    <location>
        <begin position="523"/>
        <end position="599"/>
    </location>
</feature>
<reference evidence="8 9" key="1">
    <citation type="journal article" date="2024" name="Genome Biol. Evol.">
        <title>Chromosome-level genome assembly of the viviparous eelpout Zoarces viviparus.</title>
        <authorList>
            <person name="Fuhrmann N."/>
            <person name="Brasseur M.V."/>
            <person name="Bakowski C.E."/>
            <person name="Podsiadlowski L."/>
            <person name="Prost S."/>
            <person name="Krehenwinkel H."/>
            <person name="Mayer C."/>
        </authorList>
    </citation>
    <scope>NUCLEOTIDE SEQUENCE [LARGE SCALE GENOMIC DNA]</scope>
    <source>
        <strain evidence="8">NO-MEL_2022_Ind0_liver</strain>
    </source>
</reference>
<keyword evidence="5" id="KW-1133">Transmembrane helix</keyword>